<evidence type="ECO:0000256" key="1">
    <source>
        <dbReference type="SAM" id="MobiDB-lite"/>
    </source>
</evidence>
<feature type="region of interest" description="Disordered" evidence="1">
    <location>
        <begin position="44"/>
        <end position="103"/>
    </location>
</feature>
<protein>
    <submittedName>
        <fullName evidence="2">Uncharacterized protein</fullName>
    </submittedName>
</protein>
<sequence>MSPASVLRMRLAAAMRLIEERDAELRQLRSDMADMREAYRRALEHVAEGTTGAQAGERSQQGQPPGAAKSAAEGAGDPKSWGLGCVQEKAAEQEPLLQREGAESGHATAWELGVELVAAEGMACEVMFFRSTAA</sequence>
<proteinExistence type="predicted"/>
<keyword evidence="3" id="KW-1185">Reference proteome</keyword>
<gene>
    <name evidence="2" type="ORF">HYH03_010733</name>
</gene>
<dbReference type="EMBL" id="JAEHOE010000058">
    <property type="protein sequence ID" value="KAG2490811.1"/>
    <property type="molecule type" value="Genomic_DNA"/>
</dbReference>
<comment type="caution">
    <text evidence="2">The sequence shown here is derived from an EMBL/GenBank/DDBJ whole genome shotgun (WGS) entry which is preliminary data.</text>
</comment>
<dbReference type="Proteomes" id="UP000612055">
    <property type="component" value="Unassembled WGS sequence"/>
</dbReference>
<evidence type="ECO:0000313" key="2">
    <source>
        <dbReference type="EMBL" id="KAG2490811.1"/>
    </source>
</evidence>
<organism evidence="2 3">
    <name type="scientific">Edaphochlamys debaryana</name>
    <dbReference type="NCBI Taxonomy" id="47281"/>
    <lineage>
        <taxon>Eukaryota</taxon>
        <taxon>Viridiplantae</taxon>
        <taxon>Chlorophyta</taxon>
        <taxon>core chlorophytes</taxon>
        <taxon>Chlorophyceae</taxon>
        <taxon>CS clade</taxon>
        <taxon>Chlamydomonadales</taxon>
        <taxon>Chlamydomonadales incertae sedis</taxon>
        <taxon>Edaphochlamys</taxon>
    </lineage>
</organism>
<reference evidence="2" key="1">
    <citation type="journal article" date="2020" name="bioRxiv">
        <title>Comparative genomics of Chlamydomonas.</title>
        <authorList>
            <person name="Craig R.J."/>
            <person name="Hasan A.R."/>
            <person name="Ness R.W."/>
            <person name="Keightley P.D."/>
        </authorList>
    </citation>
    <scope>NUCLEOTIDE SEQUENCE</scope>
    <source>
        <strain evidence="2">CCAP 11/70</strain>
    </source>
</reference>
<evidence type="ECO:0000313" key="3">
    <source>
        <dbReference type="Proteomes" id="UP000612055"/>
    </source>
</evidence>
<accession>A0A836BVM9</accession>
<name>A0A836BVM9_9CHLO</name>
<feature type="compositionally biased region" description="Polar residues" evidence="1">
    <location>
        <begin position="51"/>
        <end position="63"/>
    </location>
</feature>
<dbReference type="AlphaFoldDB" id="A0A836BVM9"/>